<dbReference type="KEGG" id="uvi:66065579"/>
<feature type="region of interest" description="Disordered" evidence="2">
    <location>
        <begin position="338"/>
        <end position="466"/>
    </location>
</feature>
<reference evidence="3" key="1">
    <citation type="submission" date="2020-03" db="EMBL/GenBank/DDBJ databases">
        <title>A mixture of massive structural variations and highly conserved coding sequences in Ustilaginoidea virens genome.</title>
        <authorList>
            <person name="Zhang K."/>
            <person name="Zhao Z."/>
            <person name="Zhang Z."/>
            <person name="Li Y."/>
            <person name="Hsiang T."/>
            <person name="Sun W."/>
        </authorList>
    </citation>
    <scope>NUCLEOTIDE SEQUENCE</scope>
    <source>
        <strain evidence="3">UV-8b</strain>
    </source>
</reference>
<feature type="region of interest" description="Disordered" evidence="2">
    <location>
        <begin position="649"/>
        <end position="677"/>
    </location>
</feature>
<evidence type="ECO:0000313" key="4">
    <source>
        <dbReference type="Proteomes" id="UP000027002"/>
    </source>
</evidence>
<evidence type="ECO:0000313" key="3">
    <source>
        <dbReference type="EMBL" id="QUC20560.1"/>
    </source>
</evidence>
<gene>
    <name evidence="3" type="ORF">UV8b_04801</name>
</gene>
<feature type="compositionally biased region" description="Low complexity" evidence="2">
    <location>
        <begin position="406"/>
        <end position="424"/>
    </location>
</feature>
<feature type="compositionally biased region" description="Low complexity" evidence="2">
    <location>
        <begin position="362"/>
        <end position="371"/>
    </location>
</feature>
<dbReference type="OrthoDB" id="4088568at2759"/>
<dbReference type="EMBL" id="CP072756">
    <property type="protein sequence ID" value="QUC20560.1"/>
    <property type="molecule type" value="Genomic_DNA"/>
</dbReference>
<evidence type="ECO:0000256" key="2">
    <source>
        <dbReference type="SAM" id="MobiDB-lite"/>
    </source>
</evidence>
<accession>A0A8E5HRZ8</accession>
<keyword evidence="1" id="KW-0175">Coiled coil</keyword>
<feature type="coiled-coil region" evidence="1">
    <location>
        <begin position="145"/>
        <end position="225"/>
    </location>
</feature>
<protein>
    <submittedName>
        <fullName evidence="3">Uncharacterized protein</fullName>
    </submittedName>
</protein>
<proteinExistence type="predicted"/>
<dbReference type="GeneID" id="66065579"/>
<feature type="compositionally biased region" description="Basic residues" evidence="2">
    <location>
        <begin position="338"/>
        <end position="353"/>
    </location>
</feature>
<evidence type="ECO:0000256" key="1">
    <source>
        <dbReference type="SAM" id="Coils"/>
    </source>
</evidence>
<dbReference type="Proteomes" id="UP000027002">
    <property type="component" value="Chromosome 4"/>
</dbReference>
<feature type="compositionally biased region" description="Polar residues" evidence="2">
    <location>
        <begin position="433"/>
        <end position="449"/>
    </location>
</feature>
<organism evidence="3 4">
    <name type="scientific">Ustilaginoidea virens</name>
    <name type="common">Rice false smut fungus</name>
    <name type="synonym">Villosiclava virens</name>
    <dbReference type="NCBI Taxonomy" id="1159556"/>
    <lineage>
        <taxon>Eukaryota</taxon>
        <taxon>Fungi</taxon>
        <taxon>Dikarya</taxon>
        <taxon>Ascomycota</taxon>
        <taxon>Pezizomycotina</taxon>
        <taxon>Sordariomycetes</taxon>
        <taxon>Hypocreomycetidae</taxon>
        <taxon>Hypocreales</taxon>
        <taxon>Clavicipitaceae</taxon>
        <taxon>Ustilaginoidea</taxon>
    </lineage>
</organism>
<name>A0A8E5HRZ8_USTVR</name>
<dbReference type="RefSeq" id="XP_042998233.1">
    <property type="nucleotide sequence ID" value="XM_043142299.1"/>
</dbReference>
<feature type="coiled-coil region" evidence="1">
    <location>
        <begin position="262"/>
        <end position="296"/>
    </location>
</feature>
<dbReference type="AlphaFoldDB" id="A0A8E5HRZ8"/>
<feature type="compositionally biased region" description="Pro residues" evidence="2">
    <location>
        <begin position="392"/>
        <end position="405"/>
    </location>
</feature>
<keyword evidence="4" id="KW-1185">Reference proteome</keyword>
<sequence>MASRSRNGTPDASLQARHRRQQNHAHLLHCCCGSDECALLRRNSSILESVEKDVHMAAQLGQALLARHEAYMADAERQRLDLNARIERLEMDNQELTLENTKKIEENRSLLEQLEALNNTLCDSDLKIKTLESSLLLSQQAVSRLETAAKRAADAERHLFALEEEQDRLQNELIATKDDARSHAQRFKEAQRGIMGMQDQLERMEEEARQERDRHAEVVARMERQREIEKQLDTAAGRLKGAAATKSLQDQKHSSRIVGHFVKDLLQDNANLQLGMAELREMLMNSNDEIQSLRDQLLHHQPLPHQDSNAPSTLRAELEPMLDAPSLSQQLHIHHHYHLAPKHEHKRPRKKRQSLLPGVSTPAAISAPSSPRRSGQWGLVSRQTAPGLLNHTPPPSLSNPNPPPWQASSQPSSENSSSVPSSPQTRQLGVFDSNLNDSDAVTSPTTSFDPLSPTWRASHCQRQSVSSQRSFQSLAMSLLDPGPDTPPNCQTIYSNCAGKTIKEEDEEEQSLPTLKQVPERVRLDAMATEDSSVDGDSDFSRDQFMHARRLHRASSHESIMSLTGGLDIHTLKSRPSQMTLRPLGGADAVVTGVVARPTLSRASAKRSDAALRDYFAGFQTARAIPNPAAQSLSSSPASSEGASRTLGKWAGWRPWGGSATSSPGGPPPVIESAESDALKDKAKNRIVEKEWLRVPGINQPGAIPGFQQYWFSQKRKGAPAQVTSKIVDQDALAEVLK</sequence>
<feature type="coiled-coil region" evidence="1">
    <location>
        <begin position="65"/>
        <end position="120"/>
    </location>
</feature>